<sequence length="494" mass="57535">MAILQICIFAVVLHVILAGTGEKGYLVTKNYKVDHLPTWSPTWYVAFEVKPLYRYSHWSNLLHLTASGQNLKHFGDRIPAVFFIPHQQKLHICTGLNGNKNFCYNSKTLPLHEWALVEIAQFQKGVKYYYQIRINGKQVLKVLNKNARYFMGVDVYRGDPFYRQAPAKIRNFVYHNLPSAFKLTRNTIIKGYKAYFTEYQVSFNIKPFGKVKKWSSILHVTEWDDITAYGNRIPAVFFWPNTNRLHICSAINGNKNYCWNGKTDLPQNKFTNINIRQHLVGSQYHYSILINGKQVFKIVNTKPITLYRAKVYLSNPWYLAAEAFVKNVVVTTSSKGGFKLLKGKMIRVIPRIQREWYLSFDIKPENAVVHHWASILHMTTGGNHGRIGQRIPGIWFHGKTRKLHVCYAINKNPNHCFNTLYNLTPNRYSNIQVLQVFDRLAKKYKFKVLVNNNFLAEVWNSNPLSFQNVQMWAADPWYLTAKASLRNIVFRNLC</sequence>
<evidence type="ECO:0000313" key="3">
    <source>
        <dbReference type="Proteomes" id="UP000594262"/>
    </source>
</evidence>
<dbReference type="OrthoDB" id="2120109at2759"/>
<evidence type="ECO:0000313" key="2">
    <source>
        <dbReference type="EnsemblMetazoa" id="CLYHEMP017442.1"/>
    </source>
</evidence>
<keyword evidence="3" id="KW-1185">Reference proteome</keyword>
<feature type="chain" id="PRO_5029686698" description="Cnidarian restricted protein" evidence="1">
    <location>
        <begin position="19"/>
        <end position="494"/>
    </location>
</feature>
<evidence type="ECO:0008006" key="4">
    <source>
        <dbReference type="Google" id="ProtNLM"/>
    </source>
</evidence>
<dbReference type="EnsemblMetazoa" id="CLYHEMT017442.1">
    <property type="protein sequence ID" value="CLYHEMP017442.1"/>
    <property type="gene ID" value="CLYHEMG017442"/>
</dbReference>
<dbReference type="AlphaFoldDB" id="A0A7M5X3Z8"/>
<evidence type="ECO:0000256" key="1">
    <source>
        <dbReference type="SAM" id="SignalP"/>
    </source>
</evidence>
<dbReference type="GeneID" id="136813543"/>
<organism evidence="2 3">
    <name type="scientific">Clytia hemisphaerica</name>
    <dbReference type="NCBI Taxonomy" id="252671"/>
    <lineage>
        <taxon>Eukaryota</taxon>
        <taxon>Metazoa</taxon>
        <taxon>Cnidaria</taxon>
        <taxon>Hydrozoa</taxon>
        <taxon>Hydroidolina</taxon>
        <taxon>Leptothecata</taxon>
        <taxon>Obeliida</taxon>
        <taxon>Clytiidae</taxon>
        <taxon>Clytia</taxon>
    </lineage>
</organism>
<proteinExistence type="predicted"/>
<dbReference type="Proteomes" id="UP000594262">
    <property type="component" value="Unplaced"/>
</dbReference>
<keyword evidence="1" id="KW-0732">Signal</keyword>
<dbReference type="RefSeq" id="XP_066926156.1">
    <property type="nucleotide sequence ID" value="XM_067070055.1"/>
</dbReference>
<accession>A0A7M5X3Z8</accession>
<protein>
    <recommendedName>
        <fullName evidence="4">Cnidarian restricted protein</fullName>
    </recommendedName>
</protein>
<feature type="signal peptide" evidence="1">
    <location>
        <begin position="1"/>
        <end position="18"/>
    </location>
</feature>
<name>A0A7M5X3Z8_9CNID</name>
<reference evidence="2" key="1">
    <citation type="submission" date="2021-01" db="UniProtKB">
        <authorList>
            <consortium name="EnsemblMetazoa"/>
        </authorList>
    </citation>
    <scope>IDENTIFICATION</scope>
</reference>